<comment type="subcellular location">
    <subcellularLocation>
        <location evidence="1">Cytoplasm</location>
        <location evidence="1">Cytosol</location>
    </subcellularLocation>
</comment>
<dbReference type="GO" id="GO:0005829">
    <property type="term" value="C:cytosol"/>
    <property type="evidence" value="ECO:0007669"/>
    <property type="project" value="UniProtKB-SubCell"/>
</dbReference>
<dbReference type="SMART" id="SM00849">
    <property type="entry name" value="Lactamase_B"/>
    <property type="match status" value="1"/>
</dbReference>
<dbReference type="HOGENOM" id="CLU_030571_2_6_1"/>
<evidence type="ECO:0000256" key="5">
    <source>
        <dbReference type="ARBA" id="ARBA00044690"/>
    </source>
</evidence>
<evidence type="ECO:0000313" key="8">
    <source>
        <dbReference type="EMBL" id="EDO49728.1"/>
    </source>
</evidence>
<dbReference type="PANTHER" id="PTHR23200">
    <property type="entry name" value="METALLO-BETA-LACTAMASE DOMAIN-CONTAINING PROTEIN 1"/>
    <property type="match status" value="1"/>
</dbReference>
<comment type="subunit">
    <text evidence="2">Homodimer.</text>
</comment>
<accession>A7RFI5</accession>
<dbReference type="PhylomeDB" id="A7RFI5"/>
<evidence type="ECO:0000259" key="7">
    <source>
        <dbReference type="SMART" id="SM00849"/>
    </source>
</evidence>
<dbReference type="EMBL" id="DS469508">
    <property type="protein sequence ID" value="EDO49728.1"/>
    <property type="molecule type" value="Genomic_DNA"/>
</dbReference>
<dbReference type="STRING" id="45351.A7RFI5"/>
<evidence type="ECO:0000313" key="9">
    <source>
        <dbReference type="Proteomes" id="UP000001593"/>
    </source>
</evidence>
<evidence type="ECO:0000256" key="1">
    <source>
        <dbReference type="ARBA" id="ARBA00004514"/>
    </source>
</evidence>
<dbReference type="InterPro" id="IPR036866">
    <property type="entry name" value="RibonucZ/Hydroxyglut_hydro"/>
</dbReference>
<reference evidence="8 9" key="1">
    <citation type="journal article" date="2007" name="Science">
        <title>Sea anemone genome reveals ancestral eumetazoan gene repertoire and genomic organization.</title>
        <authorList>
            <person name="Putnam N.H."/>
            <person name="Srivastava M."/>
            <person name="Hellsten U."/>
            <person name="Dirks B."/>
            <person name="Chapman J."/>
            <person name="Salamov A."/>
            <person name="Terry A."/>
            <person name="Shapiro H."/>
            <person name="Lindquist E."/>
            <person name="Kapitonov V.V."/>
            <person name="Jurka J."/>
            <person name="Genikhovich G."/>
            <person name="Grigoriev I.V."/>
            <person name="Lucas S.M."/>
            <person name="Steele R.E."/>
            <person name="Finnerty J.R."/>
            <person name="Technau U."/>
            <person name="Martindale M.Q."/>
            <person name="Rokhsar D.S."/>
        </authorList>
    </citation>
    <scope>NUCLEOTIDE SEQUENCE [LARGE SCALE GENOMIC DNA]</scope>
    <source>
        <strain evidence="9">CH2 X CH6</strain>
    </source>
</reference>
<evidence type="ECO:0000256" key="2">
    <source>
        <dbReference type="ARBA" id="ARBA00011738"/>
    </source>
</evidence>
<dbReference type="OMA" id="RCRDGTN"/>
<dbReference type="AlphaFoldDB" id="A7RFI5"/>
<comment type="function">
    <text evidence="6">Endoribonuclease that catalyzes the hydrolysis of histone-coding pre-mRNA 3'-end. Involved in histone pre-mRNA processing during the S-phase of the cell cycle, which is required for entering/progressing through S-phase. Cleaves histone pre-mRNA at a major and a minor cleavage site after the 5'-ACCCA-3' and the 5'-ACCCACA-3' sequence, respectively, and located downstream of the stem-loop. May require the presence of the HDE element located at the histone pre-RNA 3'-end to avoid non-specific cleavage.</text>
</comment>
<gene>
    <name evidence="8" type="ORF">NEMVEDRAFT_v1g79669</name>
</gene>
<dbReference type="Proteomes" id="UP000001593">
    <property type="component" value="Unassembled WGS sequence"/>
</dbReference>
<evidence type="ECO:0000256" key="4">
    <source>
        <dbReference type="ARBA" id="ARBA00032988"/>
    </source>
</evidence>
<evidence type="ECO:0000256" key="3">
    <source>
        <dbReference type="ARBA" id="ARBA00014856"/>
    </source>
</evidence>
<dbReference type="InterPro" id="IPR039344">
    <property type="entry name" value="MBLAC1"/>
</dbReference>
<dbReference type="InterPro" id="IPR001279">
    <property type="entry name" value="Metallo-B-lactamas"/>
</dbReference>
<dbReference type="Gene3D" id="3.60.15.10">
    <property type="entry name" value="Ribonuclease Z/Hydroxyacylglutathione hydrolase-like"/>
    <property type="match status" value="1"/>
</dbReference>
<dbReference type="CDD" id="cd07711">
    <property type="entry name" value="MBLAC1-like_MBL-fold"/>
    <property type="match status" value="1"/>
</dbReference>
<name>A7RFI5_NEMVE</name>
<dbReference type="PANTHER" id="PTHR23200:SF48">
    <property type="entry name" value="METALLO-BETA-LACTAMASE DOMAIN-CONTAINING PROTEIN 1"/>
    <property type="match status" value="1"/>
</dbReference>
<feature type="domain" description="Metallo-beta-lactamase" evidence="7">
    <location>
        <begin position="32"/>
        <end position="196"/>
    </location>
</feature>
<protein>
    <recommendedName>
        <fullName evidence="3">Metallo-beta-lactamase domain-containing protein 1</fullName>
    </recommendedName>
    <alternativeName>
        <fullName evidence="4">Endoribonuclease MBLAC1</fullName>
    </alternativeName>
</protein>
<dbReference type="Pfam" id="PF00753">
    <property type="entry name" value="Lactamase_B"/>
    <property type="match status" value="1"/>
</dbReference>
<proteinExistence type="predicted"/>
<dbReference type="InParanoid" id="A7RFI5"/>
<dbReference type="SUPFAM" id="SSF56281">
    <property type="entry name" value="Metallo-hydrolase/oxidoreductase"/>
    <property type="match status" value="1"/>
</dbReference>
<keyword evidence="9" id="KW-1185">Reference proteome</keyword>
<sequence>MAGNAKTVSNNEIHVILEGYSFTDNSGRYRANGTATLVRTTNHNIMVDTGSPRDKQKILDGLQNLGLTPEDIDHVVSTHGHVDHAGNLNLFPNAVHIMCRDICENDDIYKDDPFKEGHKYSIETGQVEVFPTPGHTLGDVSVIVYNTKYGAVVISGDLFECRDDCGVWQGNSECVEKQIVSRDRVLKMADWIVPGHGPIFQVEKVN</sequence>
<comment type="catalytic activity">
    <reaction evidence="5">
        <text>a ribonucleotidyl-ribonucleotide-RNA + H2O = a 3'-end ribonucleotide-RNA + a 5'-end 5'-phospho-ribonucleoside-RNA + H(+)</text>
        <dbReference type="Rhea" id="RHEA:68096"/>
        <dbReference type="Rhea" id="RHEA-COMP:15179"/>
        <dbReference type="Rhea" id="RHEA-COMP:17355"/>
        <dbReference type="Rhea" id="RHEA-COMP:17428"/>
        <dbReference type="ChEBI" id="CHEBI:15377"/>
        <dbReference type="ChEBI" id="CHEBI:15378"/>
        <dbReference type="ChEBI" id="CHEBI:74896"/>
        <dbReference type="ChEBI" id="CHEBI:138282"/>
        <dbReference type="ChEBI" id="CHEBI:173118"/>
    </reaction>
    <physiologicalReaction direction="left-to-right" evidence="5">
        <dbReference type="Rhea" id="RHEA:68097"/>
    </physiologicalReaction>
</comment>
<organism evidence="8 9">
    <name type="scientific">Nematostella vectensis</name>
    <name type="common">Starlet sea anemone</name>
    <dbReference type="NCBI Taxonomy" id="45351"/>
    <lineage>
        <taxon>Eukaryota</taxon>
        <taxon>Metazoa</taxon>
        <taxon>Cnidaria</taxon>
        <taxon>Anthozoa</taxon>
        <taxon>Hexacorallia</taxon>
        <taxon>Actiniaria</taxon>
        <taxon>Edwardsiidae</taxon>
        <taxon>Nematostella</taxon>
    </lineage>
</organism>
<dbReference type="eggNOG" id="KOG4736">
    <property type="taxonomic scope" value="Eukaryota"/>
</dbReference>
<evidence type="ECO:0000256" key="6">
    <source>
        <dbReference type="ARBA" id="ARBA00045869"/>
    </source>
</evidence>